<evidence type="ECO:0000256" key="2">
    <source>
        <dbReference type="SAM" id="Phobius"/>
    </source>
</evidence>
<sequence>MSAAQALPRPVPAGRPQRATESTSPPRLRVVRPPAQSRSRAPFVLLCMGVLAASLLGTLLLNTAMAQGEYERFSLQTRLATSAQNQQELAEAIAVAESPEQLSRAARELGMVPSGDRGYLRLADGAVLGDPTPAVEEP</sequence>
<keyword evidence="2" id="KW-0812">Transmembrane</keyword>
<evidence type="ECO:0000313" key="4">
    <source>
        <dbReference type="Proteomes" id="UP000054314"/>
    </source>
</evidence>
<protein>
    <recommendedName>
        <fullName evidence="5">Cell division protein FtsL</fullName>
    </recommendedName>
</protein>
<gene>
    <name evidence="3" type="ORF">N869_12935</name>
</gene>
<comment type="caution">
    <text evidence="3">The sequence shown here is derived from an EMBL/GenBank/DDBJ whole genome shotgun (WGS) entry which is preliminary data.</text>
</comment>
<organism evidence="3 4">
    <name type="scientific">Cellulomonas bogoriensis 69B4 = DSM 16987</name>
    <dbReference type="NCBI Taxonomy" id="1386082"/>
    <lineage>
        <taxon>Bacteria</taxon>
        <taxon>Bacillati</taxon>
        <taxon>Actinomycetota</taxon>
        <taxon>Actinomycetes</taxon>
        <taxon>Micrococcales</taxon>
        <taxon>Cellulomonadaceae</taxon>
        <taxon>Cellulomonas</taxon>
    </lineage>
</organism>
<proteinExistence type="predicted"/>
<keyword evidence="2" id="KW-0472">Membrane</keyword>
<evidence type="ECO:0000313" key="3">
    <source>
        <dbReference type="EMBL" id="KGM08317.1"/>
    </source>
</evidence>
<dbReference type="Proteomes" id="UP000054314">
    <property type="component" value="Unassembled WGS sequence"/>
</dbReference>
<feature type="transmembrane region" description="Helical" evidence="2">
    <location>
        <begin position="43"/>
        <end position="64"/>
    </location>
</feature>
<keyword evidence="2" id="KW-1133">Transmembrane helix</keyword>
<accession>A0A0A0BKX7</accession>
<evidence type="ECO:0008006" key="5">
    <source>
        <dbReference type="Google" id="ProtNLM"/>
    </source>
</evidence>
<dbReference type="EMBL" id="AXCZ01000434">
    <property type="protein sequence ID" value="KGM08317.1"/>
    <property type="molecule type" value="Genomic_DNA"/>
</dbReference>
<reference evidence="3 4" key="1">
    <citation type="submission" date="2013-08" db="EMBL/GenBank/DDBJ databases">
        <title>Genome sequencing of Cellulomonas bogoriensis 69B4.</title>
        <authorList>
            <person name="Chen F."/>
            <person name="Li Y."/>
            <person name="Wang G."/>
        </authorList>
    </citation>
    <scope>NUCLEOTIDE SEQUENCE [LARGE SCALE GENOMIC DNA]</scope>
    <source>
        <strain evidence="3 4">69B4</strain>
    </source>
</reference>
<dbReference type="OrthoDB" id="5148572at2"/>
<keyword evidence="4" id="KW-1185">Reference proteome</keyword>
<name>A0A0A0BKX7_9CELL</name>
<feature type="region of interest" description="Disordered" evidence="1">
    <location>
        <begin position="1"/>
        <end position="34"/>
    </location>
</feature>
<dbReference type="AlphaFoldDB" id="A0A0A0BKX7"/>
<evidence type="ECO:0000256" key="1">
    <source>
        <dbReference type="SAM" id="MobiDB-lite"/>
    </source>
</evidence>